<proteinExistence type="predicted"/>
<dbReference type="GeneID" id="26647340"/>
<evidence type="ECO:0000313" key="1">
    <source>
        <dbReference type="EMBL" id="ALF01844.1"/>
    </source>
</evidence>
<dbReference type="EMBL" id="KT381880">
    <property type="protein sequence ID" value="ALF01844.1"/>
    <property type="molecule type" value="Genomic_DNA"/>
</dbReference>
<evidence type="ECO:0000313" key="2">
    <source>
        <dbReference type="Proteomes" id="UP000201970"/>
    </source>
</evidence>
<organism evidence="1 2">
    <name type="scientific">Citrobacter phage Margaery</name>
    <dbReference type="NCBI Taxonomy" id="1701810"/>
    <lineage>
        <taxon>Viruses</taxon>
        <taxon>Duplodnaviria</taxon>
        <taxon>Heunggongvirae</taxon>
        <taxon>Uroviricota</taxon>
        <taxon>Caudoviricetes</taxon>
        <taxon>Pantevenvirales</taxon>
        <taxon>Straboviridae</taxon>
        <taxon>Pseudotevenvirus</taxon>
        <taxon>Pseudotevenvirus margaery</taxon>
    </lineage>
</organism>
<gene>
    <name evidence="1" type="ORF">CPT_Margaery155</name>
</gene>
<keyword evidence="2" id="KW-1185">Reference proteome</keyword>
<protein>
    <submittedName>
        <fullName evidence="1">Uncharacterized protein</fullName>
    </submittedName>
</protein>
<dbReference type="KEGG" id="vg:26647340"/>
<dbReference type="Proteomes" id="UP000201970">
    <property type="component" value="Segment"/>
</dbReference>
<accession>A0A0M5M1C1</accession>
<dbReference type="RefSeq" id="YP_009194970.1">
    <property type="nucleotide sequence ID" value="NC_028755.1"/>
</dbReference>
<name>A0A0M5M1C1_9CAUD</name>
<reference evidence="1 2" key="1">
    <citation type="submission" date="2015-08" db="EMBL/GenBank/DDBJ databases">
        <title>The Complete Genome of Citrobacter freundii Myophage Margaery.</title>
        <authorList>
            <person name="Yi D."/>
            <person name="Cadungog J.N."/>
            <person name="Cahill J.L."/>
            <person name="Rasche E.S."/>
            <person name="Everett G.F.K."/>
        </authorList>
    </citation>
    <scope>NUCLEOTIDE SEQUENCE [LARGE SCALE GENOMIC DNA]</scope>
</reference>
<sequence length="156" mass="17517">MISQFYVDAVKQSRNLHLARIIDGRWGQECGGVSIFETALDMGRMSGKTKAAFDIIKQSKGTLNIYVAPTKQMGICAAVEHGLDKGADSSFILSKRQDLTSIFRGQTIKYQAINLIFDECDTTIDERFELAKTLTLCMRSSHLHPFPYIHIIRLGM</sequence>